<dbReference type="Proteomes" id="UP000295146">
    <property type="component" value="Unassembled WGS sequence"/>
</dbReference>
<proteinExistence type="predicted"/>
<feature type="domain" description="HTH tetR-type" evidence="5">
    <location>
        <begin position="15"/>
        <end position="75"/>
    </location>
</feature>
<evidence type="ECO:0000256" key="3">
    <source>
        <dbReference type="ARBA" id="ARBA00023163"/>
    </source>
</evidence>
<keyword evidence="2 4" id="KW-0238">DNA-binding</keyword>
<dbReference type="SUPFAM" id="SSF48498">
    <property type="entry name" value="Tetracyclin repressor-like, C-terminal domain"/>
    <property type="match status" value="1"/>
</dbReference>
<comment type="caution">
    <text evidence="6">The sequence shown here is derived from an EMBL/GenBank/DDBJ whole genome shotgun (WGS) entry which is preliminary data.</text>
</comment>
<evidence type="ECO:0000256" key="2">
    <source>
        <dbReference type="ARBA" id="ARBA00023125"/>
    </source>
</evidence>
<dbReference type="Gene3D" id="1.10.357.10">
    <property type="entry name" value="Tetracycline Repressor, domain 2"/>
    <property type="match status" value="1"/>
</dbReference>
<dbReference type="SUPFAM" id="SSF46689">
    <property type="entry name" value="Homeodomain-like"/>
    <property type="match status" value="1"/>
</dbReference>
<dbReference type="OrthoDB" id="9805134at2"/>
<keyword evidence="1" id="KW-0805">Transcription regulation</keyword>
<name>A0A4R8C1X8_9ACTN</name>
<dbReference type="InterPro" id="IPR001647">
    <property type="entry name" value="HTH_TetR"/>
</dbReference>
<evidence type="ECO:0000259" key="5">
    <source>
        <dbReference type="PROSITE" id="PS50977"/>
    </source>
</evidence>
<keyword evidence="7" id="KW-1185">Reference proteome</keyword>
<evidence type="ECO:0000256" key="4">
    <source>
        <dbReference type="PROSITE-ProRule" id="PRU00335"/>
    </source>
</evidence>
<protein>
    <submittedName>
        <fullName evidence="6">TetR family transcriptional regulator</fullName>
    </submittedName>
</protein>
<dbReference type="Gene3D" id="1.10.10.60">
    <property type="entry name" value="Homeodomain-like"/>
    <property type="match status" value="1"/>
</dbReference>
<sequence length="199" mass="22111">MHSKLADRRSGRPLGFDRAEMLDRLMTLFWREGFDGVTQQQMAATTGLSTSSLYNSFGTKIEIYREAVDEYLHRMQEVVEPLTDGERGRDDLLLSLSRLEKLLGGPNAGFGCLATTAMARPVDDHVTRATHRYREQLRSGFRAALRRARTLGESSADPAVMADVFTSAVLGTLVIARADSDGAERSRHLKALRRLVATL</sequence>
<dbReference type="PANTHER" id="PTHR47506">
    <property type="entry name" value="TRANSCRIPTIONAL REGULATORY PROTEIN"/>
    <property type="match status" value="1"/>
</dbReference>
<dbReference type="PANTHER" id="PTHR47506:SF1">
    <property type="entry name" value="HTH-TYPE TRANSCRIPTIONAL REGULATOR YJDC"/>
    <property type="match status" value="1"/>
</dbReference>
<dbReference type="PROSITE" id="PS50977">
    <property type="entry name" value="HTH_TETR_2"/>
    <property type="match status" value="1"/>
</dbReference>
<accession>A0A4R8C1X8</accession>
<reference evidence="6 7" key="1">
    <citation type="submission" date="2019-03" db="EMBL/GenBank/DDBJ databases">
        <title>Genomic Encyclopedia of Type Strains, Phase III (KMG-III): the genomes of soil and plant-associated and newly described type strains.</title>
        <authorList>
            <person name="Whitman W."/>
        </authorList>
    </citation>
    <scope>NUCLEOTIDE SEQUENCE [LARGE SCALE GENOMIC DNA]</scope>
    <source>
        <strain evidence="6 7">VKM Ac-2573</strain>
    </source>
</reference>
<organism evidence="6 7">
    <name type="scientific">Kribbella pratensis</name>
    <dbReference type="NCBI Taxonomy" id="2512112"/>
    <lineage>
        <taxon>Bacteria</taxon>
        <taxon>Bacillati</taxon>
        <taxon>Actinomycetota</taxon>
        <taxon>Actinomycetes</taxon>
        <taxon>Propionibacteriales</taxon>
        <taxon>Kribbellaceae</taxon>
        <taxon>Kribbella</taxon>
    </lineage>
</organism>
<gene>
    <name evidence="6" type="ORF">EV653_3780</name>
</gene>
<dbReference type="RefSeq" id="WP_134105026.1">
    <property type="nucleotide sequence ID" value="NZ_SODP01000002.1"/>
</dbReference>
<dbReference type="GO" id="GO:0003677">
    <property type="term" value="F:DNA binding"/>
    <property type="evidence" value="ECO:0007669"/>
    <property type="project" value="UniProtKB-UniRule"/>
</dbReference>
<dbReference type="InterPro" id="IPR009057">
    <property type="entry name" value="Homeodomain-like_sf"/>
</dbReference>
<evidence type="ECO:0000313" key="7">
    <source>
        <dbReference type="Proteomes" id="UP000295146"/>
    </source>
</evidence>
<keyword evidence="3" id="KW-0804">Transcription</keyword>
<dbReference type="AlphaFoldDB" id="A0A4R8C1X8"/>
<evidence type="ECO:0000313" key="6">
    <source>
        <dbReference type="EMBL" id="TDW69752.1"/>
    </source>
</evidence>
<dbReference type="EMBL" id="SODP01000002">
    <property type="protein sequence ID" value="TDW69752.1"/>
    <property type="molecule type" value="Genomic_DNA"/>
</dbReference>
<dbReference type="Pfam" id="PF00440">
    <property type="entry name" value="TetR_N"/>
    <property type="match status" value="1"/>
</dbReference>
<evidence type="ECO:0000256" key="1">
    <source>
        <dbReference type="ARBA" id="ARBA00023015"/>
    </source>
</evidence>
<feature type="DNA-binding region" description="H-T-H motif" evidence="4">
    <location>
        <begin position="38"/>
        <end position="57"/>
    </location>
</feature>
<dbReference type="InterPro" id="IPR036271">
    <property type="entry name" value="Tet_transcr_reg_TetR-rel_C_sf"/>
</dbReference>